<evidence type="ECO:0000256" key="1">
    <source>
        <dbReference type="SAM" id="MobiDB-lite"/>
    </source>
</evidence>
<feature type="compositionally biased region" description="Low complexity" evidence="1">
    <location>
        <begin position="59"/>
        <end position="80"/>
    </location>
</feature>
<accession>A0A167MWF1</accession>
<proteinExistence type="predicted"/>
<dbReference type="Proteomes" id="UP000076738">
    <property type="component" value="Unassembled WGS sequence"/>
</dbReference>
<dbReference type="AlphaFoldDB" id="A0A167MWF1"/>
<protein>
    <submittedName>
        <fullName evidence="2">Uncharacterized protein</fullName>
    </submittedName>
</protein>
<feature type="compositionally biased region" description="Basic and acidic residues" evidence="1">
    <location>
        <begin position="1"/>
        <end position="12"/>
    </location>
</feature>
<dbReference type="EMBL" id="KV417281">
    <property type="protein sequence ID" value="KZO97122.1"/>
    <property type="molecule type" value="Genomic_DNA"/>
</dbReference>
<sequence>MSAVEERGDRQANQKHSQVASSSAPGRGKSWRCARYGGRWTPSGQYTRQRYGRKVHGQSHSPRWSWSWSSPGPCPSTSRASPRHRSSRSVLARPNAREGLRSACFCTSERTGSVGGAVPIVPAPSGFVPNEPRDPLMRCDSNIVRRLLRRGRGSC</sequence>
<keyword evidence="3" id="KW-1185">Reference proteome</keyword>
<name>A0A167MWF1_CALVF</name>
<evidence type="ECO:0000313" key="3">
    <source>
        <dbReference type="Proteomes" id="UP000076738"/>
    </source>
</evidence>
<feature type="region of interest" description="Disordered" evidence="1">
    <location>
        <begin position="1"/>
        <end position="94"/>
    </location>
</feature>
<organism evidence="2 3">
    <name type="scientific">Calocera viscosa (strain TUFC12733)</name>
    <dbReference type="NCBI Taxonomy" id="1330018"/>
    <lineage>
        <taxon>Eukaryota</taxon>
        <taxon>Fungi</taxon>
        <taxon>Dikarya</taxon>
        <taxon>Basidiomycota</taxon>
        <taxon>Agaricomycotina</taxon>
        <taxon>Dacrymycetes</taxon>
        <taxon>Dacrymycetales</taxon>
        <taxon>Dacrymycetaceae</taxon>
        <taxon>Calocera</taxon>
    </lineage>
</organism>
<gene>
    <name evidence="2" type="ORF">CALVIDRAFT_93747</name>
</gene>
<feature type="compositionally biased region" description="Polar residues" evidence="1">
    <location>
        <begin position="14"/>
        <end position="24"/>
    </location>
</feature>
<evidence type="ECO:0000313" key="2">
    <source>
        <dbReference type="EMBL" id="KZO97122.1"/>
    </source>
</evidence>
<reference evidence="2 3" key="1">
    <citation type="journal article" date="2016" name="Mol. Biol. Evol.">
        <title>Comparative Genomics of Early-Diverging Mushroom-Forming Fungi Provides Insights into the Origins of Lignocellulose Decay Capabilities.</title>
        <authorList>
            <person name="Nagy L.G."/>
            <person name="Riley R."/>
            <person name="Tritt A."/>
            <person name="Adam C."/>
            <person name="Daum C."/>
            <person name="Floudas D."/>
            <person name="Sun H."/>
            <person name="Yadav J.S."/>
            <person name="Pangilinan J."/>
            <person name="Larsson K.H."/>
            <person name="Matsuura K."/>
            <person name="Barry K."/>
            <person name="Labutti K."/>
            <person name="Kuo R."/>
            <person name="Ohm R.A."/>
            <person name="Bhattacharya S.S."/>
            <person name="Shirouzu T."/>
            <person name="Yoshinaga Y."/>
            <person name="Martin F.M."/>
            <person name="Grigoriev I.V."/>
            <person name="Hibbett D.S."/>
        </authorList>
    </citation>
    <scope>NUCLEOTIDE SEQUENCE [LARGE SCALE GENOMIC DNA]</scope>
    <source>
        <strain evidence="2 3">TUFC12733</strain>
    </source>
</reference>